<gene>
    <name evidence="3" type="ORF">BZG36_03099</name>
</gene>
<feature type="region of interest" description="Disordered" evidence="1">
    <location>
        <begin position="564"/>
        <end position="583"/>
    </location>
</feature>
<dbReference type="AlphaFoldDB" id="A0A261XZ12"/>
<feature type="compositionally biased region" description="Polar residues" evidence="1">
    <location>
        <begin position="84"/>
        <end position="106"/>
    </location>
</feature>
<dbReference type="OrthoDB" id="243127at2759"/>
<name>A0A261XZ12_9FUNG</name>
<dbReference type="InterPro" id="IPR047767">
    <property type="entry name" value="PSP1-like"/>
</dbReference>
<dbReference type="Proteomes" id="UP000242875">
    <property type="component" value="Unassembled WGS sequence"/>
</dbReference>
<feature type="compositionally biased region" description="Low complexity" evidence="1">
    <location>
        <begin position="119"/>
        <end position="132"/>
    </location>
</feature>
<dbReference type="GO" id="GO:0005737">
    <property type="term" value="C:cytoplasm"/>
    <property type="evidence" value="ECO:0007669"/>
    <property type="project" value="TreeGrafter"/>
</dbReference>
<dbReference type="Pfam" id="PF04468">
    <property type="entry name" value="PSP1"/>
    <property type="match status" value="1"/>
</dbReference>
<organism evidence="3 4">
    <name type="scientific">Bifiguratus adelaidae</name>
    <dbReference type="NCBI Taxonomy" id="1938954"/>
    <lineage>
        <taxon>Eukaryota</taxon>
        <taxon>Fungi</taxon>
        <taxon>Fungi incertae sedis</taxon>
        <taxon>Mucoromycota</taxon>
        <taxon>Mucoromycotina</taxon>
        <taxon>Endogonomycetes</taxon>
        <taxon>Endogonales</taxon>
        <taxon>Endogonales incertae sedis</taxon>
        <taxon>Bifiguratus</taxon>
    </lineage>
</organism>
<feature type="region of interest" description="Disordered" evidence="1">
    <location>
        <begin position="1"/>
        <end position="253"/>
    </location>
</feature>
<accession>A0A261XZ12</accession>
<feature type="region of interest" description="Disordered" evidence="1">
    <location>
        <begin position="336"/>
        <end position="370"/>
    </location>
</feature>
<feature type="compositionally biased region" description="Polar residues" evidence="1">
    <location>
        <begin position="273"/>
        <end position="288"/>
    </location>
</feature>
<dbReference type="PROSITE" id="PS51411">
    <property type="entry name" value="PSP1_C"/>
    <property type="match status" value="1"/>
</dbReference>
<protein>
    <recommendedName>
        <fullName evidence="2">PSP1 C-terminal domain-containing protein</fullName>
    </recommendedName>
</protein>
<feature type="compositionally biased region" description="Polar residues" evidence="1">
    <location>
        <begin position="340"/>
        <end position="351"/>
    </location>
</feature>
<dbReference type="NCBIfam" id="NF041131">
    <property type="entry name" value="RicT_YaaT_fam"/>
    <property type="match status" value="1"/>
</dbReference>
<evidence type="ECO:0000259" key="2">
    <source>
        <dbReference type="PROSITE" id="PS51411"/>
    </source>
</evidence>
<evidence type="ECO:0000313" key="4">
    <source>
        <dbReference type="Proteomes" id="UP000242875"/>
    </source>
</evidence>
<dbReference type="InterPro" id="IPR007557">
    <property type="entry name" value="PSP1_C"/>
</dbReference>
<feature type="compositionally biased region" description="Low complexity" evidence="1">
    <location>
        <begin position="30"/>
        <end position="42"/>
    </location>
</feature>
<feature type="compositionally biased region" description="Polar residues" evidence="1">
    <location>
        <begin position="203"/>
        <end position="243"/>
    </location>
</feature>
<comment type="caution">
    <text evidence="3">The sequence shown here is derived from an EMBL/GenBank/DDBJ whole genome shotgun (WGS) entry which is preliminary data.</text>
</comment>
<feature type="compositionally biased region" description="Polar residues" evidence="1">
    <location>
        <begin position="164"/>
        <end position="191"/>
    </location>
</feature>
<feature type="domain" description="PSP1 C-terminal" evidence="2">
    <location>
        <begin position="672"/>
        <end position="757"/>
    </location>
</feature>
<dbReference type="PANTHER" id="PTHR43830">
    <property type="entry name" value="PROTEIN PSP1"/>
    <property type="match status" value="1"/>
</dbReference>
<feature type="region of interest" description="Disordered" evidence="1">
    <location>
        <begin position="272"/>
        <end position="297"/>
    </location>
</feature>
<evidence type="ECO:0000313" key="3">
    <source>
        <dbReference type="EMBL" id="OZJ03572.1"/>
    </source>
</evidence>
<sequence length="763" mass="83635">MASDKKESQVAASVLASKTGDHKDVAAVDISPSPSTSSPIPTGKVATNDAWRVVGSPPRKSSISGAVPNPSTSPSLSAFAHMQHMQSFMPSNSGQGVNGDGTNAGASRQRAGSLPGFWDSSQYSSVTSDVSSPAAQDAQPKAEERKTWKSMGGLQWTGPVIWSESMSGNNSLITSQPMRSPLSPTQSNTKMTPPPFSFPTSPKTAPNEISKQSTRPTEGNRSPLYTTRSANAEESTPQTTSVSRDGRATGQFRLNLPIMEEEDDHAEFAQGDHVQSVSTNQPALSPQAAQPFGGNHSPFGFEVNDDFMANGGKFRSRSKSSAAAFGPLLSRHPYDEYNGNIHSNEPSTQTAGLEDDLHDSPASAFRRASELPSIGRAQNWNYTGSSLSNPRSPWGASFPSDSAFSDASDSSRRRSSTASWAFRNDINGNDGWSAQRSAGNFRKGSLFSTNSSLLDDQASEQAVNEINISRGRRFSEQGIQDNARNSRSLYNGNDINEYPSLQQQQQQRRHSLAISQYNWQPSVDVSFQPMMQGFEHLNLEGDDQSSDQYNPELAMANSAFFSSLEEPADPNNPPPPGDLGKGVSLHQLPPNTPLYIVEFKAGRTDLFYPDGMEYPSAAYHRGDLVIVEADRGQDLGKVTVDGLTPPQVHMLQAQRQAASADPYRPPKDIHAKKIYRFAAPHEIGALMQKNQDEQKALLLCQSKVVQRTMMMDVVDAEYQWDRRKLTFYFVADRRIDFRELVRELFKIYKTRIWMCAVNPGTRK</sequence>
<evidence type="ECO:0000256" key="1">
    <source>
        <dbReference type="SAM" id="MobiDB-lite"/>
    </source>
</evidence>
<keyword evidence="4" id="KW-1185">Reference proteome</keyword>
<proteinExistence type="predicted"/>
<feature type="compositionally biased region" description="Polar residues" evidence="1">
    <location>
        <begin position="59"/>
        <end position="76"/>
    </location>
</feature>
<dbReference type="EMBL" id="MVBO01000079">
    <property type="protein sequence ID" value="OZJ03572.1"/>
    <property type="molecule type" value="Genomic_DNA"/>
</dbReference>
<reference evidence="3 4" key="1">
    <citation type="journal article" date="2017" name="Mycologia">
        <title>Bifiguratus adelaidae, gen. et sp. nov., a new member of Mucoromycotina in endophytic and soil-dwelling habitats.</title>
        <authorList>
            <person name="Torres-Cruz T.J."/>
            <person name="Billingsley Tobias T.L."/>
            <person name="Almatruk M."/>
            <person name="Hesse C."/>
            <person name="Kuske C.R."/>
            <person name="Desiro A."/>
            <person name="Benucci G.M."/>
            <person name="Bonito G."/>
            <person name="Stajich J.E."/>
            <person name="Dunlap C."/>
            <person name="Arnold A.E."/>
            <person name="Porras-Alfaro A."/>
        </authorList>
    </citation>
    <scope>NUCLEOTIDE SEQUENCE [LARGE SCALE GENOMIC DNA]</scope>
    <source>
        <strain evidence="3 4">AZ0501</strain>
    </source>
</reference>
<dbReference type="PANTHER" id="PTHR43830:SF3">
    <property type="entry name" value="PROTEIN PSP1"/>
    <property type="match status" value="1"/>
</dbReference>